<feature type="domain" description="AAA" evidence="16">
    <location>
        <begin position="562"/>
        <end position="691"/>
    </location>
</feature>
<dbReference type="InterPro" id="IPR005702">
    <property type="entry name" value="Wzc-like_C"/>
</dbReference>
<keyword evidence="9" id="KW-0067">ATP-binding</keyword>
<evidence type="ECO:0000256" key="8">
    <source>
        <dbReference type="ARBA" id="ARBA00022777"/>
    </source>
</evidence>
<keyword evidence="12" id="KW-0829">Tyrosine-protein kinase</keyword>
<comment type="similarity">
    <text evidence="2">Belongs to the etk/wzc family.</text>
</comment>
<evidence type="ECO:0000259" key="17">
    <source>
        <dbReference type="Pfam" id="PF13807"/>
    </source>
</evidence>
<evidence type="ECO:0000313" key="18">
    <source>
        <dbReference type="EMBL" id="MDR4127031.1"/>
    </source>
</evidence>
<name>A0ABU1D994_9BURK</name>
<dbReference type="NCBIfam" id="TIGR01007">
    <property type="entry name" value="eps_fam"/>
    <property type="match status" value="1"/>
</dbReference>
<gene>
    <name evidence="18" type="ORF">Q8947_13700</name>
</gene>
<evidence type="ECO:0000256" key="6">
    <source>
        <dbReference type="ARBA" id="ARBA00022692"/>
    </source>
</evidence>
<keyword evidence="5 18" id="KW-0808">Transferase</keyword>
<dbReference type="Pfam" id="PF02706">
    <property type="entry name" value="Wzz"/>
    <property type="match status" value="1"/>
</dbReference>
<dbReference type="GO" id="GO:0004715">
    <property type="term" value="F:non-membrane spanning protein tyrosine kinase activity"/>
    <property type="evidence" value="ECO:0007669"/>
    <property type="project" value="UniProtKB-EC"/>
</dbReference>
<accession>A0ABU1D994</accession>
<dbReference type="CDD" id="cd05387">
    <property type="entry name" value="BY-kinase"/>
    <property type="match status" value="1"/>
</dbReference>
<evidence type="ECO:0000256" key="12">
    <source>
        <dbReference type="ARBA" id="ARBA00023137"/>
    </source>
</evidence>
<dbReference type="InterPro" id="IPR025669">
    <property type="entry name" value="AAA_dom"/>
</dbReference>
<evidence type="ECO:0000256" key="13">
    <source>
        <dbReference type="ARBA" id="ARBA00053015"/>
    </source>
</evidence>
<dbReference type="Pfam" id="PF13807">
    <property type="entry name" value="GNVR"/>
    <property type="match status" value="1"/>
</dbReference>
<evidence type="ECO:0000313" key="19">
    <source>
        <dbReference type="Proteomes" id="UP001232156"/>
    </source>
</evidence>
<dbReference type="InterPro" id="IPR003856">
    <property type="entry name" value="LPS_length_determ_N"/>
</dbReference>
<evidence type="ECO:0000256" key="4">
    <source>
        <dbReference type="ARBA" id="ARBA00022519"/>
    </source>
</evidence>
<evidence type="ECO:0000256" key="14">
    <source>
        <dbReference type="SAM" id="Phobius"/>
    </source>
</evidence>
<feature type="domain" description="Polysaccharide chain length determinant N-terminal" evidence="15">
    <location>
        <begin position="31"/>
        <end position="124"/>
    </location>
</feature>
<keyword evidence="11 14" id="KW-0472">Membrane</keyword>
<keyword evidence="8" id="KW-0418">Kinase</keyword>
<protein>
    <submittedName>
        <fullName evidence="18">Polysaccharide biosynthesis tyrosine autokinase</fullName>
        <ecNumber evidence="18">2.7.10.2</ecNumber>
    </submittedName>
</protein>
<evidence type="ECO:0000259" key="15">
    <source>
        <dbReference type="Pfam" id="PF02706"/>
    </source>
</evidence>
<evidence type="ECO:0000256" key="11">
    <source>
        <dbReference type="ARBA" id="ARBA00023136"/>
    </source>
</evidence>
<sequence length="756" mass="81229">MSRPSRSLAPRSTPLPAVALPGPAAPAQYEEDLDLPGLLDVLANSRGLIIGVVLTALIAAGGYAYLSMPVYRADALIQVEPRQSTEAANHVLGELAGVFSSTSSSSAEMEILRSRLVVGEATDSLQLYVRAEPRYLPVLGRWLAQRAGQLSDPVVPGLFGYVYGTESIDVGLLEVPPELENQPLTIVATAEGFDLLGPQGHRLARGAPGQIVEFNYGSGTGTVLLNALHGQPGARFEMERRSRLAVIESLQQTLVIEELNKPSGVLALSLEDTDPVRAAAIVNAVGDAYVRQNTERRAAEAEKSLVFLDEFLPELRRQLDEADNRYTAFRDQHGTFNLGTEGTLSLETSVGLQTRRFELQQRRLELSAQYGPMHPMILAVDEQIAALNTEIGRLDERIRTLPALEQQLLNLVRDVNVNSELYAGLLNSAQQLRLVKEGKVGSARLVDAAIAPEAAVKPRKLVVLLVSAVAGLVLGVALALLRNLMRPGLKTPADIEQALGLDVLATVPRATPAETAAALPRPNRNDATRTLAARAPDAPAIESLRGLRTALHFGLRDAPNNIIMITGPTAGIGKTFTSSNLATVFAAAGKKVLLVDTDLRNGRIHQSFGLPRGKGLSELIQGHCELDEALWRDAQPNVDVITTGTLPRTPAELLLSPRTSALLQEWAQHYDVVILDTAPVLTMSDPLALASCAGTLFLLARAEVTTLAELDESMRRLARAGASVNGVILNDFNNAHHRFSMRYGTGRAAYGGYPAK</sequence>
<dbReference type="InterPro" id="IPR027417">
    <property type="entry name" value="P-loop_NTPase"/>
</dbReference>
<dbReference type="PANTHER" id="PTHR32309">
    <property type="entry name" value="TYROSINE-PROTEIN KINASE"/>
    <property type="match status" value="1"/>
</dbReference>
<keyword evidence="19" id="KW-1185">Reference proteome</keyword>
<keyword evidence="7" id="KW-0547">Nucleotide-binding</keyword>
<comment type="subcellular location">
    <subcellularLocation>
        <location evidence="1">Cell inner membrane</location>
        <topology evidence="1">Multi-pass membrane protein</topology>
    </subcellularLocation>
</comment>
<dbReference type="Proteomes" id="UP001232156">
    <property type="component" value="Unassembled WGS sequence"/>
</dbReference>
<evidence type="ECO:0000256" key="5">
    <source>
        <dbReference type="ARBA" id="ARBA00022679"/>
    </source>
</evidence>
<proteinExistence type="inferred from homology"/>
<dbReference type="Pfam" id="PF23607">
    <property type="entry name" value="WZC_N"/>
    <property type="match status" value="1"/>
</dbReference>
<dbReference type="InterPro" id="IPR050445">
    <property type="entry name" value="Bact_polysacc_biosynth/exp"/>
</dbReference>
<evidence type="ECO:0000256" key="3">
    <source>
        <dbReference type="ARBA" id="ARBA00022475"/>
    </source>
</evidence>
<keyword evidence="4" id="KW-0997">Cell inner membrane</keyword>
<comment type="caution">
    <text evidence="18">The sequence shown here is derived from an EMBL/GenBank/DDBJ whole genome shotgun (WGS) entry which is preliminary data.</text>
</comment>
<dbReference type="InterPro" id="IPR005700">
    <property type="entry name" value="EPS_ExoP-like"/>
</dbReference>
<keyword evidence="6 14" id="KW-0812">Transmembrane</keyword>
<evidence type="ECO:0000256" key="9">
    <source>
        <dbReference type="ARBA" id="ARBA00022840"/>
    </source>
</evidence>
<dbReference type="EMBL" id="JAUZQE010000049">
    <property type="protein sequence ID" value="MDR4127031.1"/>
    <property type="molecule type" value="Genomic_DNA"/>
</dbReference>
<dbReference type="Pfam" id="PF13614">
    <property type="entry name" value="AAA_31"/>
    <property type="match status" value="1"/>
</dbReference>
<feature type="domain" description="Tyrosine-protein kinase G-rich" evidence="17">
    <location>
        <begin position="404"/>
        <end position="483"/>
    </location>
</feature>
<dbReference type="EC" id="2.7.10.2" evidence="18"/>
<reference evidence="18 19" key="1">
    <citation type="submission" date="2023-08" db="EMBL/GenBank/DDBJ databases">
        <title>Alcaligenaceae gen. nov., a novel taxon isolated from the sludge of Yixing Pesticide Factory.</title>
        <authorList>
            <person name="Ruan L."/>
        </authorList>
    </citation>
    <scope>NUCLEOTIDE SEQUENCE [LARGE SCALE GENOMIC DNA]</scope>
    <source>
        <strain evidence="18 19">LG-2</strain>
    </source>
</reference>
<keyword evidence="3" id="KW-1003">Cell membrane</keyword>
<evidence type="ECO:0000256" key="10">
    <source>
        <dbReference type="ARBA" id="ARBA00022989"/>
    </source>
</evidence>
<comment type="catalytic activity">
    <reaction evidence="13">
        <text>L-tyrosyl-[protein] + ATP = O-phospho-L-tyrosyl-[protein] + ADP + H(+)</text>
        <dbReference type="Rhea" id="RHEA:10596"/>
        <dbReference type="Rhea" id="RHEA-COMP:10136"/>
        <dbReference type="Rhea" id="RHEA-COMP:20101"/>
        <dbReference type="ChEBI" id="CHEBI:15378"/>
        <dbReference type="ChEBI" id="CHEBI:30616"/>
        <dbReference type="ChEBI" id="CHEBI:46858"/>
        <dbReference type="ChEBI" id="CHEBI:61978"/>
        <dbReference type="ChEBI" id="CHEBI:456216"/>
    </reaction>
</comment>
<feature type="transmembrane region" description="Helical" evidence="14">
    <location>
        <begin position="461"/>
        <end position="481"/>
    </location>
</feature>
<evidence type="ECO:0000256" key="1">
    <source>
        <dbReference type="ARBA" id="ARBA00004429"/>
    </source>
</evidence>
<dbReference type="SUPFAM" id="SSF52540">
    <property type="entry name" value="P-loop containing nucleoside triphosphate hydrolases"/>
    <property type="match status" value="1"/>
</dbReference>
<evidence type="ECO:0000259" key="16">
    <source>
        <dbReference type="Pfam" id="PF13614"/>
    </source>
</evidence>
<dbReference type="RefSeq" id="WP_347287603.1">
    <property type="nucleotide sequence ID" value="NZ_JAUZQE010000049.1"/>
</dbReference>
<feature type="transmembrane region" description="Helical" evidence="14">
    <location>
        <begin position="48"/>
        <end position="66"/>
    </location>
</feature>
<evidence type="ECO:0000256" key="7">
    <source>
        <dbReference type="ARBA" id="ARBA00022741"/>
    </source>
</evidence>
<dbReference type="PANTHER" id="PTHR32309:SF32">
    <property type="entry name" value="TYROSINE-PROTEIN KINASE ETK-RELATED"/>
    <property type="match status" value="1"/>
</dbReference>
<evidence type="ECO:0000256" key="2">
    <source>
        <dbReference type="ARBA" id="ARBA00008883"/>
    </source>
</evidence>
<dbReference type="NCBIfam" id="TIGR01005">
    <property type="entry name" value="eps_transp_fam"/>
    <property type="match status" value="1"/>
</dbReference>
<organism evidence="18 19">
    <name type="scientific">Yanghanlia caeni</name>
    <dbReference type="NCBI Taxonomy" id="3064283"/>
    <lineage>
        <taxon>Bacteria</taxon>
        <taxon>Pseudomonadati</taxon>
        <taxon>Pseudomonadota</taxon>
        <taxon>Betaproteobacteria</taxon>
        <taxon>Burkholderiales</taxon>
        <taxon>Alcaligenaceae</taxon>
        <taxon>Yanghanlia</taxon>
    </lineage>
</organism>
<dbReference type="Gene3D" id="3.40.50.300">
    <property type="entry name" value="P-loop containing nucleotide triphosphate hydrolases"/>
    <property type="match status" value="1"/>
</dbReference>
<dbReference type="InterPro" id="IPR032807">
    <property type="entry name" value="GNVR"/>
</dbReference>
<keyword evidence="10 14" id="KW-1133">Transmembrane helix</keyword>